<feature type="domain" description="Homeobox" evidence="14">
    <location>
        <begin position="159"/>
        <end position="219"/>
    </location>
</feature>
<evidence type="ECO:0000259" key="13">
    <source>
        <dbReference type="PROSITE" id="PS50023"/>
    </source>
</evidence>
<dbReference type="OrthoDB" id="10068367at2759"/>
<evidence type="ECO:0000256" key="8">
    <source>
        <dbReference type="ARBA" id="ARBA00023242"/>
    </source>
</evidence>
<feature type="compositionally biased region" description="Basic residues" evidence="12">
    <location>
        <begin position="380"/>
        <end position="394"/>
    </location>
</feature>
<dbReference type="InterPro" id="IPR009057">
    <property type="entry name" value="Homeodomain-like_sf"/>
</dbReference>
<evidence type="ECO:0000256" key="10">
    <source>
        <dbReference type="PROSITE-ProRule" id="PRU00125"/>
    </source>
</evidence>
<evidence type="ECO:0000256" key="11">
    <source>
        <dbReference type="RuleBase" id="RU000682"/>
    </source>
</evidence>
<keyword evidence="8 9" id="KW-0539">Nucleus</keyword>
<comment type="subcellular location">
    <subcellularLocation>
        <location evidence="1 9 11">Nucleus</location>
    </subcellularLocation>
</comment>
<feature type="compositionally biased region" description="Basic residues" evidence="12">
    <location>
        <begin position="300"/>
        <end position="311"/>
    </location>
</feature>
<dbReference type="InterPro" id="IPR001356">
    <property type="entry name" value="HD"/>
</dbReference>
<evidence type="ECO:0000256" key="9">
    <source>
        <dbReference type="PROSITE-ProRule" id="PRU00108"/>
    </source>
</evidence>
<dbReference type="Proteomes" id="UP000502823">
    <property type="component" value="Unassembled WGS sequence"/>
</dbReference>
<comment type="caution">
    <text evidence="15">The sequence shown here is derived from an EMBL/GenBank/DDBJ whole genome shotgun (WGS) entry which is preliminary data.</text>
</comment>
<feature type="domain" description="LIM zinc-binding" evidence="13">
    <location>
        <begin position="72"/>
        <end position="134"/>
    </location>
</feature>
<name>A0A6L2Q2F9_COPFO</name>
<evidence type="ECO:0000256" key="2">
    <source>
        <dbReference type="ARBA" id="ARBA00022723"/>
    </source>
</evidence>
<dbReference type="PANTHER" id="PTHR24208">
    <property type="entry name" value="LIM/HOMEOBOX PROTEIN LHX"/>
    <property type="match status" value="1"/>
</dbReference>
<keyword evidence="5 10" id="KW-0440">LIM domain</keyword>
<dbReference type="InterPro" id="IPR050453">
    <property type="entry name" value="LIM_Homeobox_TF"/>
</dbReference>
<evidence type="ECO:0000259" key="14">
    <source>
        <dbReference type="PROSITE" id="PS50071"/>
    </source>
</evidence>
<dbReference type="PROSITE" id="PS00478">
    <property type="entry name" value="LIM_DOMAIN_1"/>
    <property type="match status" value="2"/>
</dbReference>
<evidence type="ECO:0000256" key="1">
    <source>
        <dbReference type="ARBA" id="ARBA00004123"/>
    </source>
</evidence>
<dbReference type="GO" id="GO:0000977">
    <property type="term" value="F:RNA polymerase II transcription regulatory region sequence-specific DNA binding"/>
    <property type="evidence" value="ECO:0007669"/>
    <property type="project" value="TreeGrafter"/>
</dbReference>
<dbReference type="SUPFAM" id="SSF57716">
    <property type="entry name" value="Glucocorticoid receptor-like (DNA-binding domain)"/>
    <property type="match status" value="2"/>
</dbReference>
<dbReference type="PROSITE" id="PS50071">
    <property type="entry name" value="HOMEOBOX_2"/>
    <property type="match status" value="1"/>
</dbReference>
<protein>
    <submittedName>
        <fullName evidence="15">Uncharacterized protein</fullName>
    </submittedName>
</protein>
<dbReference type="SUPFAM" id="SSF46689">
    <property type="entry name" value="Homeodomain-like"/>
    <property type="match status" value="1"/>
</dbReference>
<dbReference type="AlphaFoldDB" id="A0A6L2Q2F9"/>
<feature type="DNA-binding region" description="Homeobox" evidence="9">
    <location>
        <begin position="161"/>
        <end position="220"/>
    </location>
</feature>
<dbReference type="FunFam" id="2.10.110.10:FF:000006">
    <property type="entry name" value="LIM homeobox transcription factor 1-beta"/>
    <property type="match status" value="1"/>
</dbReference>
<reference evidence="16" key="1">
    <citation type="submission" date="2020-01" db="EMBL/GenBank/DDBJ databases">
        <title>Draft genome sequence of the Termite Coptotermes fromosanus.</title>
        <authorList>
            <person name="Itakura S."/>
            <person name="Yosikawa Y."/>
            <person name="Umezawa K."/>
        </authorList>
    </citation>
    <scope>NUCLEOTIDE SEQUENCE [LARGE SCALE GENOMIC DNA]</scope>
</reference>
<dbReference type="GO" id="GO:0000981">
    <property type="term" value="F:DNA-binding transcription factor activity, RNA polymerase II-specific"/>
    <property type="evidence" value="ECO:0007669"/>
    <property type="project" value="InterPro"/>
</dbReference>
<dbReference type="SMART" id="SM00132">
    <property type="entry name" value="LIM"/>
    <property type="match status" value="2"/>
</dbReference>
<feature type="compositionally biased region" description="Polar residues" evidence="12">
    <location>
        <begin position="251"/>
        <end position="263"/>
    </location>
</feature>
<feature type="compositionally biased region" description="Basic and acidic residues" evidence="12">
    <location>
        <begin position="223"/>
        <end position="249"/>
    </location>
</feature>
<keyword evidence="16" id="KW-1185">Reference proteome</keyword>
<feature type="region of interest" description="Disordered" evidence="12">
    <location>
        <begin position="219"/>
        <end position="313"/>
    </location>
</feature>
<dbReference type="Pfam" id="PF00046">
    <property type="entry name" value="Homeodomain"/>
    <property type="match status" value="1"/>
</dbReference>
<dbReference type="FunFam" id="1.10.10.60:FF:000227">
    <property type="entry name" value="LIM homeobox transcription factor"/>
    <property type="match status" value="1"/>
</dbReference>
<dbReference type="InterPro" id="IPR017970">
    <property type="entry name" value="Homeobox_CS"/>
</dbReference>
<keyword evidence="4 10" id="KW-0862">Zinc</keyword>
<evidence type="ECO:0000256" key="12">
    <source>
        <dbReference type="SAM" id="MobiDB-lite"/>
    </source>
</evidence>
<feature type="compositionally biased region" description="Low complexity" evidence="12">
    <location>
        <begin position="341"/>
        <end position="355"/>
    </location>
</feature>
<keyword evidence="6 9" id="KW-0238">DNA-binding</keyword>
<feature type="region of interest" description="Disordered" evidence="12">
    <location>
        <begin position="329"/>
        <end position="361"/>
    </location>
</feature>
<feature type="domain" description="LIM zinc-binding" evidence="13">
    <location>
        <begin position="13"/>
        <end position="71"/>
    </location>
</feature>
<dbReference type="Gene3D" id="2.10.110.10">
    <property type="entry name" value="Cysteine Rich Protein"/>
    <property type="match status" value="2"/>
</dbReference>
<sequence>MAEDRGGGKVSVALCGVCCRPICDRYIMRVVDVSYHERCLQCCVCGARLAQTCFTRDSKLYCRLDYDRMYVKKCLGCSERIGPTEYVMRALDSVFHVTCFVCVVCGVRLTKGSEFVIKQGQLFCLPDYEKEVEMLQGYAQGEYSCDDLVPAARAQDGRRGPKRPRTILTTQQRRAFKASFEISPKPCRKVREALAKETGLSVRIVQVWFQNQRAKMKKIQKKARQENKNSKDDECSDDKSQKTKVKEEEQSPTGTASFLNDSCSDTEHGSLHAGPGGDGYHPHTQTQQPAPGDQLPDEHRHHHHHHHHHFLPIKEELLENEDTAFYSNKSTGMNDHQPAVQGQQDFDSGGSQNDGSKMDNGFISYPYNGGGNASLDSNNHHHLHHHHHHHHNHMFLHQQAPPLQGLNPIDRLYSMQTSYFCGEDSTLVDQ</sequence>
<dbReference type="GO" id="GO:0046872">
    <property type="term" value="F:metal ion binding"/>
    <property type="evidence" value="ECO:0007669"/>
    <property type="project" value="UniProtKB-KW"/>
</dbReference>
<dbReference type="EMBL" id="BLKM01000841">
    <property type="protein sequence ID" value="GFG38999.1"/>
    <property type="molecule type" value="Genomic_DNA"/>
</dbReference>
<dbReference type="InParanoid" id="A0A6L2Q2F9"/>
<evidence type="ECO:0000256" key="5">
    <source>
        <dbReference type="ARBA" id="ARBA00023038"/>
    </source>
</evidence>
<dbReference type="Gene3D" id="1.10.10.60">
    <property type="entry name" value="Homeodomain-like"/>
    <property type="match status" value="1"/>
</dbReference>
<dbReference type="GO" id="GO:0005634">
    <property type="term" value="C:nucleus"/>
    <property type="evidence" value="ECO:0007669"/>
    <property type="project" value="UniProtKB-SubCell"/>
</dbReference>
<dbReference type="PROSITE" id="PS00027">
    <property type="entry name" value="HOMEOBOX_1"/>
    <property type="match status" value="1"/>
</dbReference>
<feature type="region of interest" description="Disordered" evidence="12">
    <location>
        <begin position="376"/>
        <end position="395"/>
    </location>
</feature>
<dbReference type="GO" id="GO:0030182">
    <property type="term" value="P:neuron differentiation"/>
    <property type="evidence" value="ECO:0007669"/>
    <property type="project" value="TreeGrafter"/>
</dbReference>
<dbReference type="InterPro" id="IPR001781">
    <property type="entry name" value="Znf_LIM"/>
</dbReference>
<evidence type="ECO:0000256" key="6">
    <source>
        <dbReference type="ARBA" id="ARBA00023125"/>
    </source>
</evidence>
<accession>A0A6L2Q2F9</accession>
<evidence type="ECO:0000256" key="3">
    <source>
        <dbReference type="ARBA" id="ARBA00022737"/>
    </source>
</evidence>
<gene>
    <name evidence="15" type="ORF">Cfor_08022</name>
</gene>
<evidence type="ECO:0000313" key="15">
    <source>
        <dbReference type="EMBL" id="GFG38999.1"/>
    </source>
</evidence>
<dbReference type="PROSITE" id="PS50023">
    <property type="entry name" value="LIM_DOMAIN_2"/>
    <property type="match status" value="2"/>
</dbReference>
<evidence type="ECO:0000256" key="7">
    <source>
        <dbReference type="ARBA" id="ARBA00023155"/>
    </source>
</evidence>
<dbReference type="CDD" id="cd00086">
    <property type="entry name" value="homeodomain"/>
    <property type="match status" value="1"/>
</dbReference>
<evidence type="ECO:0000313" key="16">
    <source>
        <dbReference type="Proteomes" id="UP000502823"/>
    </source>
</evidence>
<keyword evidence="7 9" id="KW-0371">Homeobox</keyword>
<organism evidence="15 16">
    <name type="scientific">Coptotermes formosanus</name>
    <name type="common">Formosan subterranean termite</name>
    <dbReference type="NCBI Taxonomy" id="36987"/>
    <lineage>
        <taxon>Eukaryota</taxon>
        <taxon>Metazoa</taxon>
        <taxon>Ecdysozoa</taxon>
        <taxon>Arthropoda</taxon>
        <taxon>Hexapoda</taxon>
        <taxon>Insecta</taxon>
        <taxon>Pterygota</taxon>
        <taxon>Neoptera</taxon>
        <taxon>Polyneoptera</taxon>
        <taxon>Dictyoptera</taxon>
        <taxon>Blattodea</taxon>
        <taxon>Blattoidea</taxon>
        <taxon>Termitoidae</taxon>
        <taxon>Rhinotermitidae</taxon>
        <taxon>Coptotermes</taxon>
    </lineage>
</organism>
<keyword evidence="2 10" id="KW-0479">Metal-binding</keyword>
<dbReference type="SMART" id="SM00389">
    <property type="entry name" value="HOX"/>
    <property type="match status" value="1"/>
</dbReference>
<dbReference type="Pfam" id="PF00412">
    <property type="entry name" value="LIM"/>
    <property type="match status" value="2"/>
</dbReference>
<keyword evidence="3" id="KW-0677">Repeat</keyword>
<proteinExistence type="predicted"/>
<dbReference type="PANTHER" id="PTHR24208:SF175">
    <property type="entry name" value="FI06571P"/>
    <property type="match status" value="1"/>
</dbReference>
<evidence type="ECO:0000256" key="4">
    <source>
        <dbReference type="ARBA" id="ARBA00022833"/>
    </source>
</evidence>